<dbReference type="Pfam" id="PF08800">
    <property type="entry name" value="BT4734-like_N"/>
    <property type="match status" value="1"/>
</dbReference>
<sequence length="694" mass="80673">MKTSIARKEKGEIFFTRIELTTIYENIISGKYAEEVNKVREEFPLTLLHNGPKFNELDSVKKARRVCFVAEWKKTEGKTVIDNFNGLILLEINRLENDDQAKKIRDQAALIPYTLMTFIGITGCSVKIVCRATLPDGKLPDENRQTFINEAYRKLHYIYSTQLQMSIDNIQPTLETSCCVSVDFDAIIHEDAIPLSIKDNEKTPSLKPLVMPQKADELPIFMGRTKSQTNQMLFHYCFMDALNKTRLDEDEYKVHNFLNTLAQYCHESGLPMGMCIKLIKYNSEFGSDELLVENIFVEAYHKEMEKYYPEKHLSNVQLMAFKQEAFMNTFYEFRKNVISGKNEFRYKNGYDYSFRPMEKEDRYTMTLKALKMGLESWDKDLDRYLDSTLIPAYDPINDYLDNLPKWDGKDRVSEFARRVPTGNVDFVHNFHVWMLSMVAHWMGRTQKQANAIVPLFIGKQGCGKSSFCAIILPPELQEFYNDRISFKNDTSMFMGLTNTALINIDEFDSVSSGKQPLLKYLISTPTVRMRMPYQASFSNRRRYASFVATTNTVKPLKDLTGSRRYLCIEIDGNIDFTSEVEYDQLYAQLVAEIASGERYFFNDEETMKIMLDNKQFIEISDIEPIIDSLFRVPKPYETPQELTLPEMVDIIRKYYKLITYDRKALISLGRLLTNRGFESKRLAVGMKYKVIVTV</sequence>
<keyword evidence="3" id="KW-0347">Helicase</keyword>
<feature type="domain" description="Virulence-associated protein E-like" evidence="1">
    <location>
        <begin position="400"/>
        <end position="615"/>
    </location>
</feature>
<feature type="domain" description="BT4734-like N-terminal" evidence="2">
    <location>
        <begin position="63"/>
        <end position="186"/>
    </location>
</feature>
<reference evidence="3 4" key="1">
    <citation type="journal article" date="2022" name="Int. J. Syst. Evol. Microbiol.">
        <title>Prevotella herbatica sp. nov., a plant polysaccharide-decomposing anaerobic bacterium isolated from a methanogenic reactor.</title>
        <authorList>
            <person name="Uek A."/>
            <person name="Tonouchi A."/>
            <person name="Kaku N."/>
            <person name="Ueki K."/>
        </authorList>
    </citation>
    <scope>NUCLEOTIDE SEQUENCE [LARGE SCALE GENOMIC DNA]</scope>
    <source>
        <strain evidence="3 4">WR041</strain>
    </source>
</reference>
<organism evidence="3 4">
    <name type="scientific">Prevotella herbatica</name>
    <dbReference type="NCBI Taxonomy" id="2801997"/>
    <lineage>
        <taxon>Bacteria</taxon>
        <taxon>Pseudomonadati</taxon>
        <taxon>Bacteroidota</taxon>
        <taxon>Bacteroidia</taxon>
        <taxon>Bacteroidales</taxon>
        <taxon>Prevotellaceae</taxon>
        <taxon>Prevotella</taxon>
    </lineage>
</organism>
<dbReference type="PANTHER" id="PTHR34985:SF1">
    <property type="entry name" value="SLR0554 PROTEIN"/>
    <property type="match status" value="1"/>
</dbReference>
<dbReference type="SUPFAM" id="SSF52540">
    <property type="entry name" value="P-loop containing nucleoside triphosphate hydrolases"/>
    <property type="match status" value="1"/>
</dbReference>
<name>A0ABM7NXV9_9BACT</name>
<proteinExistence type="predicted"/>
<gene>
    <name evidence="3" type="ORF">prwr041_12510</name>
</gene>
<dbReference type="Proteomes" id="UP001319045">
    <property type="component" value="Chromosome"/>
</dbReference>
<dbReference type="PANTHER" id="PTHR34985">
    <property type="entry name" value="SLR0554 PROTEIN"/>
    <property type="match status" value="1"/>
</dbReference>
<keyword evidence="4" id="KW-1185">Reference proteome</keyword>
<evidence type="ECO:0000259" key="2">
    <source>
        <dbReference type="Pfam" id="PF08800"/>
    </source>
</evidence>
<dbReference type="InterPro" id="IPR014907">
    <property type="entry name" value="BT4734-like_N"/>
</dbReference>
<evidence type="ECO:0000313" key="3">
    <source>
        <dbReference type="EMBL" id="BCS85358.1"/>
    </source>
</evidence>
<dbReference type="GO" id="GO:0004386">
    <property type="term" value="F:helicase activity"/>
    <property type="evidence" value="ECO:0007669"/>
    <property type="project" value="UniProtKB-KW"/>
</dbReference>
<dbReference type="InterPro" id="IPR007936">
    <property type="entry name" value="VapE-like_dom"/>
</dbReference>
<evidence type="ECO:0000259" key="1">
    <source>
        <dbReference type="Pfam" id="PF05272"/>
    </source>
</evidence>
<keyword evidence="3" id="KW-0067">ATP-binding</keyword>
<accession>A0ABM7NXV9</accession>
<dbReference type="RefSeq" id="WP_207155506.1">
    <property type="nucleotide sequence ID" value="NZ_AP024484.1"/>
</dbReference>
<dbReference type="EMBL" id="AP024484">
    <property type="protein sequence ID" value="BCS85358.1"/>
    <property type="molecule type" value="Genomic_DNA"/>
</dbReference>
<keyword evidence="3" id="KW-0378">Hydrolase</keyword>
<dbReference type="Pfam" id="PF05272">
    <property type="entry name" value="VapE-like_dom"/>
    <property type="match status" value="1"/>
</dbReference>
<keyword evidence="3" id="KW-0547">Nucleotide-binding</keyword>
<dbReference type="InterPro" id="IPR027417">
    <property type="entry name" value="P-loop_NTPase"/>
</dbReference>
<protein>
    <submittedName>
        <fullName evidence="3">Helicase</fullName>
    </submittedName>
</protein>
<evidence type="ECO:0000313" key="4">
    <source>
        <dbReference type="Proteomes" id="UP001319045"/>
    </source>
</evidence>